<dbReference type="InterPro" id="IPR018580">
    <property type="entry name" value="Uncharacterised_YfhO"/>
</dbReference>
<feature type="transmembrane region" description="Helical" evidence="1">
    <location>
        <begin position="147"/>
        <end position="166"/>
    </location>
</feature>
<dbReference type="EMBL" id="JAGHKT020000006">
    <property type="protein sequence ID" value="MCM5672355.1"/>
    <property type="molecule type" value="Genomic_DNA"/>
</dbReference>
<feature type="transmembrane region" description="Helical" evidence="1">
    <location>
        <begin position="300"/>
        <end position="319"/>
    </location>
</feature>
<reference evidence="2" key="1">
    <citation type="submission" date="2016-02" db="EMBL/GenBank/DDBJ databases">
        <title>Genomic sequence of a clinical Staphylococcus hominis isolate.</title>
        <authorList>
            <person name="McClure J.M."/>
            <person name="Zhang K."/>
        </authorList>
    </citation>
    <scope>NUCLEOTIDE SEQUENCE</scope>
    <source>
        <strain evidence="2">C34847</strain>
    </source>
</reference>
<evidence type="ECO:0000313" key="3">
    <source>
        <dbReference type="EMBL" id="MCM5672355.1"/>
    </source>
</evidence>
<evidence type="ECO:0000313" key="4">
    <source>
        <dbReference type="Proteomes" id="UP000665944"/>
    </source>
</evidence>
<evidence type="ECO:0000256" key="1">
    <source>
        <dbReference type="SAM" id="Phobius"/>
    </source>
</evidence>
<feature type="transmembrane region" description="Helical" evidence="1">
    <location>
        <begin position="846"/>
        <end position="867"/>
    </location>
</feature>
<feature type="transmembrane region" description="Helical" evidence="1">
    <location>
        <begin position="406"/>
        <end position="424"/>
    </location>
</feature>
<feature type="transmembrane region" description="Helical" evidence="1">
    <location>
        <begin position="212"/>
        <end position="232"/>
    </location>
</feature>
<dbReference type="AlphaFoldDB" id="A0A3S7GSK9"/>
<protein>
    <submittedName>
        <fullName evidence="3">YfhO family protein</fullName>
    </submittedName>
</protein>
<evidence type="ECO:0000313" key="2">
    <source>
        <dbReference type="EMBL" id="AVI05444.1"/>
    </source>
</evidence>
<accession>A0A3S7GSK9</accession>
<feature type="transmembrane region" description="Helical" evidence="1">
    <location>
        <begin position="431"/>
        <end position="449"/>
    </location>
</feature>
<dbReference type="PANTHER" id="PTHR38454">
    <property type="entry name" value="INTEGRAL MEMBRANE PROTEIN-RELATED"/>
    <property type="match status" value="1"/>
</dbReference>
<dbReference type="EMBL" id="CP014567">
    <property type="protein sequence ID" value="AVI05444.1"/>
    <property type="molecule type" value="Genomic_DNA"/>
</dbReference>
<gene>
    <name evidence="2" type="ORF">AZE34_01255</name>
    <name evidence="3" type="ORF">J7T32_006160</name>
</gene>
<feature type="transmembrane region" description="Helical" evidence="1">
    <location>
        <begin position="326"/>
        <end position="343"/>
    </location>
</feature>
<proteinExistence type="predicted"/>
<keyword evidence="1" id="KW-0812">Transmembrane</keyword>
<feature type="transmembrane region" description="Helical" evidence="1">
    <location>
        <begin position="115"/>
        <end position="141"/>
    </location>
</feature>
<feature type="transmembrane region" description="Helical" evidence="1">
    <location>
        <begin position="12"/>
        <end position="32"/>
    </location>
</feature>
<feature type="transmembrane region" description="Helical" evidence="1">
    <location>
        <begin position="358"/>
        <end position="377"/>
    </location>
</feature>
<keyword evidence="1" id="KW-0472">Membrane</keyword>
<dbReference type="Proteomes" id="UP000665944">
    <property type="component" value="Unassembled WGS sequence"/>
</dbReference>
<keyword evidence="1" id="KW-1133">Transmembrane helix</keyword>
<reference evidence="3 4" key="2">
    <citation type="submission" date="2022-06" db="EMBL/GenBank/DDBJ databases">
        <title>Staphylococcus hominis ShoR14 genome sequence.</title>
        <authorList>
            <person name="Yeo C.C."/>
            <person name="Chew C.H."/>
            <person name="Che Hamzah A.M."/>
            <person name="Al-Trad E.I."/>
        </authorList>
    </citation>
    <scope>NUCLEOTIDE SEQUENCE [LARGE SCALE GENOMIC DNA]</scope>
    <source>
        <strain evidence="3 4">ShoR14</strain>
    </source>
</reference>
<organism evidence="2">
    <name type="scientific">Staphylococcus hominis</name>
    <dbReference type="NCBI Taxonomy" id="1290"/>
    <lineage>
        <taxon>Bacteria</taxon>
        <taxon>Bacillati</taxon>
        <taxon>Bacillota</taxon>
        <taxon>Bacilli</taxon>
        <taxon>Bacillales</taxon>
        <taxon>Staphylococcaceae</taxon>
        <taxon>Staphylococcus</taxon>
    </lineage>
</organism>
<dbReference type="PANTHER" id="PTHR38454:SF1">
    <property type="entry name" value="INTEGRAL MEMBRANE PROTEIN"/>
    <property type="match status" value="1"/>
</dbReference>
<feature type="transmembrane region" description="Helical" evidence="1">
    <location>
        <begin position="384"/>
        <end position="400"/>
    </location>
</feature>
<dbReference type="RefSeq" id="WP_017174589.1">
    <property type="nucleotide sequence ID" value="NZ_CP014567.1"/>
</dbReference>
<dbReference type="Pfam" id="PF09586">
    <property type="entry name" value="YfhO"/>
    <property type="match status" value="1"/>
</dbReference>
<feature type="transmembrane region" description="Helical" evidence="1">
    <location>
        <begin position="244"/>
        <end position="264"/>
    </location>
</feature>
<name>A0A3S7GSK9_STAHO</name>
<feature type="transmembrane region" description="Helical" evidence="1">
    <location>
        <begin position="85"/>
        <end position="108"/>
    </location>
</feature>
<keyword evidence="4" id="KW-1185">Reference proteome</keyword>
<sequence>MINKIRSNRLLTFLSIFIIANIISLAIYYPFIQDYFKEGFVFSGSGDGFRQMMPFQMYLYEHYSKFKGAYDQSFGLGGDYIKGLAYYYSLSPIMWINFFIIWVSHFLFHWQTSHIAFWATNQLIIAYARTIITIIVVFYYLKWLKLKTAPLLIATILYGASTLVLYYNYTWSFYGDLLILLPLSLWGMERFFQKRRIGLFIFSVALTLFSNFYFSYYQAIVLGIYFILRVIFKYRCDIVSRWEKFYLLVIGAILALLSSILGFYTGVSSFLNNDRAQNDDFNITLFTDLTQSKYHIFSDGFYITVSIIALMALFTFKLYRHYYYKIFAIITWFLLIGSLSQYFDSAFNGFSLPQRRWVYFLSISTSILIALYIQYLSELTLKQYLLVAIPVFIFGLYHYIFASAYVNWMIVPLFLIIVLIFVVWKKQWLYQPYILIAIVLLFFVQQIIMTHDSRARTIDPYATTTKTLTDSSYYNHKLAKKINNIKKQKDNKNPFHRIDYMSAYALNSPFIYHYNGISLYSSIFDGDILKYYDKEMQINMPVDKNSTYRYLGNRANLEAMWDVQDRFRHPNDLNMPYGFKKVDTINNGSDKLIHSENTINYPATHITNKIFNKHDLKSPLDREQAMLQGVVLDDDSIKANTSFTQNKNLLSKAYQSTNNATWKDKTHLNVEKNNGGITLTLPKTLANQYKDMYVEMDVELLAPDIEHSIGVNEYAQNRNMLSYKYRRFVTPVTMRVKASDQLKIRLTKGHYRLSIKGIYGEDYHTLKQASKSLKPVTISQFRSGYTFTKPKGTSGYLVVPIAYANGMHARVNGHDVDVKQANGIMTAIPVKKNDTHIELSYTPPHFYILLILSVIGIISSIIFSRYLKRKNQLK</sequence>